<feature type="transmembrane region" description="Helical" evidence="2">
    <location>
        <begin position="89"/>
        <end position="110"/>
    </location>
</feature>
<evidence type="ECO:0008006" key="5">
    <source>
        <dbReference type="Google" id="ProtNLM"/>
    </source>
</evidence>
<evidence type="ECO:0000313" key="3">
    <source>
        <dbReference type="EMBL" id="SNB67564.1"/>
    </source>
</evidence>
<keyword evidence="2" id="KW-0812">Transmembrane</keyword>
<protein>
    <recommendedName>
        <fullName evidence="5">DUF5667 domain-containing protein</fullName>
    </recommendedName>
</protein>
<organism evidence="3 4">
    <name type="scientific">Thermoflexus hugenholtzii JAD2</name>
    <dbReference type="NCBI Taxonomy" id="877466"/>
    <lineage>
        <taxon>Bacteria</taxon>
        <taxon>Bacillati</taxon>
        <taxon>Chloroflexota</taxon>
        <taxon>Thermoflexia</taxon>
        <taxon>Thermoflexales</taxon>
        <taxon>Thermoflexaceae</taxon>
        <taxon>Thermoflexus</taxon>
    </lineage>
</organism>
<accession>A0A212R6G2</accession>
<dbReference type="AlphaFoldDB" id="A0A212R6G2"/>
<evidence type="ECO:0000256" key="1">
    <source>
        <dbReference type="SAM" id="MobiDB-lite"/>
    </source>
</evidence>
<sequence>MDPKRDAHEIELLERCLCRLEQGADLETCLREVPEAIPLRPLLETALWLQRGQEVALSPAARRRLIRQGQLRAARRAAAPQASRPALRWGWALVAALGLILVLLSAVGAAEASLPGEPLYPVKRAVEGLVTLGMSPEERALYLAERRWSEFEASAARGRWLPDLAEESLARLEEAARLGAEGPAGPAARLRALYERQGVLLEEAAAVAPPDVRSALTRARQRWAGLAPVLGRPEGGIPEPTRAVETPVLPEPTAEILRERTHTPPGLEKRETPSAPRTPPGQEKTPPGQEKKETPRPVRTPPGQEKKDTPGPPRGQDSAPPGDQGPKGPPGRRR</sequence>
<keyword evidence="4" id="KW-1185">Reference proteome</keyword>
<gene>
    <name evidence="3" type="ORF">SAMN02746019_00013450</name>
</gene>
<reference evidence="4" key="1">
    <citation type="submission" date="2017-06" db="EMBL/GenBank/DDBJ databases">
        <authorList>
            <person name="Varghese N."/>
            <person name="Submissions S."/>
        </authorList>
    </citation>
    <scope>NUCLEOTIDE SEQUENCE [LARGE SCALE GENOMIC DNA]</scope>
    <source>
        <strain evidence="4">JAD2</strain>
    </source>
</reference>
<feature type="region of interest" description="Disordered" evidence="1">
    <location>
        <begin position="229"/>
        <end position="334"/>
    </location>
</feature>
<dbReference type="Proteomes" id="UP000197025">
    <property type="component" value="Unassembled WGS sequence"/>
</dbReference>
<keyword evidence="2" id="KW-0472">Membrane</keyword>
<dbReference type="EMBL" id="FYEK01000032">
    <property type="protein sequence ID" value="SNB67564.1"/>
    <property type="molecule type" value="Genomic_DNA"/>
</dbReference>
<feature type="compositionally biased region" description="Basic and acidic residues" evidence="1">
    <location>
        <begin position="256"/>
        <end position="272"/>
    </location>
</feature>
<evidence type="ECO:0000313" key="4">
    <source>
        <dbReference type="Proteomes" id="UP000197025"/>
    </source>
</evidence>
<dbReference type="RefSeq" id="WP_088571524.1">
    <property type="nucleotide sequence ID" value="NZ_FYEK01000032.1"/>
</dbReference>
<evidence type="ECO:0000256" key="2">
    <source>
        <dbReference type="SAM" id="Phobius"/>
    </source>
</evidence>
<name>A0A212R6G2_9CHLR</name>
<dbReference type="InParanoid" id="A0A212R6G2"/>
<keyword evidence="2" id="KW-1133">Transmembrane helix</keyword>
<proteinExistence type="predicted"/>